<dbReference type="InterPro" id="IPR032820">
    <property type="entry name" value="ATPase_put"/>
</dbReference>
<dbReference type="Pfam" id="PF09527">
    <property type="entry name" value="ATPase_gene1"/>
    <property type="match status" value="1"/>
</dbReference>
<evidence type="ECO:0000256" key="1">
    <source>
        <dbReference type="SAM" id="Phobius"/>
    </source>
</evidence>
<keyword evidence="3" id="KW-1185">Reference proteome</keyword>
<comment type="caution">
    <text evidence="2">The sequence shown here is derived from an EMBL/GenBank/DDBJ whole genome shotgun (WGS) entry which is preliminary data.</text>
</comment>
<protein>
    <submittedName>
        <fullName evidence="2">AtpZ/AtpI family protein</fullName>
    </submittedName>
</protein>
<feature type="transmembrane region" description="Helical" evidence="1">
    <location>
        <begin position="23"/>
        <end position="43"/>
    </location>
</feature>
<proteinExistence type="predicted"/>
<evidence type="ECO:0000313" key="3">
    <source>
        <dbReference type="Proteomes" id="UP001529085"/>
    </source>
</evidence>
<accession>A0ABT6FZS0</accession>
<dbReference type="EMBL" id="JARSBN010000002">
    <property type="protein sequence ID" value="MDG4715170.1"/>
    <property type="molecule type" value="Genomic_DNA"/>
</dbReference>
<dbReference type="Proteomes" id="UP001529085">
    <property type="component" value="Unassembled WGS sequence"/>
</dbReference>
<organism evidence="2 3">
    <name type="scientific">Winogradskyella marincola</name>
    <dbReference type="NCBI Taxonomy" id="3037795"/>
    <lineage>
        <taxon>Bacteria</taxon>
        <taxon>Pseudomonadati</taxon>
        <taxon>Bacteroidota</taxon>
        <taxon>Flavobacteriia</taxon>
        <taxon>Flavobacteriales</taxon>
        <taxon>Flavobacteriaceae</taxon>
        <taxon>Winogradskyella</taxon>
    </lineage>
</organism>
<reference evidence="2 3" key="1">
    <citation type="submission" date="2023-03" db="EMBL/GenBank/DDBJ databases">
        <title>Strain YYF002 represents a novel species in the genus Winogradskyella isolated from seawater.</title>
        <authorList>
            <person name="Fu Z.-Y."/>
        </authorList>
    </citation>
    <scope>NUCLEOTIDE SEQUENCE [LARGE SCALE GENOMIC DNA]</scope>
    <source>
        <strain evidence="2 3">YYF002</strain>
    </source>
</reference>
<evidence type="ECO:0000313" key="2">
    <source>
        <dbReference type="EMBL" id="MDG4715170.1"/>
    </source>
</evidence>
<keyword evidence="1" id="KW-0812">Transmembrane</keyword>
<sequence>MEQSNQSKSPKDNKGSKIKNNKFLQFTAVAFQMGATIFLGNYLGKWLDKNYNTNFYEQVVTLIAVFISLYLVIKQAIKASKE</sequence>
<keyword evidence="1" id="KW-0472">Membrane</keyword>
<name>A0ABT6FZS0_9FLAO</name>
<feature type="transmembrane region" description="Helical" evidence="1">
    <location>
        <begin position="55"/>
        <end position="73"/>
    </location>
</feature>
<keyword evidence="1" id="KW-1133">Transmembrane helix</keyword>
<gene>
    <name evidence="2" type="ORF">P7122_04755</name>
</gene>
<dbReference type="RefSeq" id="WP_278004633.1">
    <property type="nucleotide sequence ID" value="NZ_JARSBN010000002.1"/>
</dbReference>